<feature type="chain" id="PRO_5010370702" evidence="5">
    <location>
        <begin position="24"/>
        <end position="647"/>
    </location>
</feature>
<proteinExistence type="predicted"/>
<evidence type="ECO:0000313" key="8">
    <source>
        <dbReference type="Proteomes" id="UP000183200"/>
    </source>
</evidence>
<feature type="domain" description="OmpA-like" evidence="6">
    <location>
        <begin position="527"/>
        <end position="647"/>
    </location>
</feature>
<name>A0A1G9WMS4_9SPHI</name>
<evidence type="ECO:0000256" key="4">
    <source>
        <dbReference type="PROSITE-ProRule" id="PRU00473"/>
    </source>
</evidence>
<dbReference type="PRINTS" id="PR01021">
    <property type="entry name" value="OMPADOMAIN"/>
</dbReference>
<evidence type="ECO:0000256" key="3">
    <source>
        <dbReference type="ARBA" id="ARBA00023237"/>
    </source>
</evidence>
<evidence type="ECO:0000256" key="2">
    <source>
        <dbReference type="ARBA" id="ARBA00023136"/>
    </source>
</evidence>
<reference evidence="8" key="1">
    <citation type="submission" date="2016-10" db="EMBL/GenBank/DDBJ databases">
        <authorList>
            <person name="Varghese N."/>
            <person name="Submissions S."/>
        </authorList>
    </citation>
    <scope>NUCLEOTIDE SEQUENCE [LARGE SCALE GENOMIC DNA]</scope>
    <source>
        <strain evidence="8">DSM 19110</strain>
    </source>
</reference>
<dbReference type="PANTHER" id="PTHR30329:SF21">
    <property type="entry name" value="LIPOPROTEIN YIAD-RELATED"/>
    <property type="match status" value="1"/>
</dbReference>
<dbReference type="OrthoDB" id="9809364at2"/>
<dbReference type="InterPro" id="IPR050330">
    <property type="entry name" value="Bact_OuterMem_StrucFunc"/>
</dbReference>
<evidence type="ECO:0000256" key="5">
    <source>
        <dbReference type="SAM" id="SignalP"/>
    </source>
</evidence>
<dbReference type="InterPro" id="IPR011990">
    <property type="entry name" value="TPR-like_helical_dom_sf"/>
</dbReference>
<dbReference type="Gene3D" id="3.30.1330.60">
    <property type="entry name" value="OmpA-like domain"/>
    <property type="match status" value="1"/>
</dbReference>
<dbReference type="EMBL" id="FNGY01000005">
    <property type="protein sequence ID" value="SDM85769.1"/>
    <property type="molecule type" value="Genomic_DNA"/>
</dbReference>
<keyword evidence="5" id="KW-0732">Signal</keyword>
<dbReference type="RefSeq" id="WP_074608393.1">
    <property type="nucleotide sequence ID" value="NZ_FNGY01000005.1"/>
</dbReference>
<evidence type="ECO:0000313" key="7">
    <source>
        <dbReference type="EMBL" id="SDM85769.1"/>
    </source>
</evidence>
<dbReference type="AlphaFoldDB" id="A0A1G9WMS4"/>
<organism evidence="7 8">
    <name type="scientific">Pedobacter steynii</name>
    <dbReference type="NCBI Taxonomy" id="430522"/>
    <lineage>
        <taxon>Bacteria</taxon>
        <taxon>Pseudomonadati</taxon>
        <taxon>Bacteroidota</taxon>
        <taxon>Sphingobacteriia</taxon>
        <taxon>Sphingobacteriales</taxon>
        <taxon>Sphingobacteriaceae</taxon>
        <taxon>Pedobacter</taxon>
    </lineage>
</organism>
<sequence length="647" mass="71183">MIKTTYTFLTTALLLCFYGSVEAQEQPDLRARANRLFQEYQYANAAKGYLKLVVVKKPKLKDMERLAICYRKMNNFEDAETWYARIVADPESNDENLILYGEVLKTNAKYEQAKKMLQEYAAKTGKQEAVANELAGCDSAEVWMAHPTAHKLRNEAAVNTQNAEFAAFPLGSTVYYAGEPAKGLNGKIYGWTGSSFLKIFTAENGAENVLSNPLPALNNLNTESFHMGPVTGNKAGDVLFITRTYPGKNGELSRENKRSYKTNTLELFIQKKINGAWQKAEAFPYNKVQEYSVGHAALSTDENTLYFVSDMPGGYGGTDIWYVTANTDGTWSAPLNAGKDINTAANELFPTIAPDGTLFYSTSGLPGMGGLDVFSSKGLASSWSKPQNMRFPLNSAADDFAFVINGANTAGFISSNRKGGKGDDDIYSFSHQKARIILALAGVTYNKKTGEQLPAAAVTLFSAGRTITGKQNSKDDGTFFFELEHGVDYRVLATKNGFYGDSASLSTIGITKSDTLKVALNLNPLFEKGKVLSLENIHYDFDKANIRKDAAQILNELVRTMRDNPTLKIELGSHTDSRGVDVYNLDLSQRRANSVVNYLVSRGISRDRMTAMGYGEQKLLNRCANGVACSAAAHQANRRTEFKVLEF</sequence>
<dbReference type="InterPro" id="IPR036737">
    <property type="entry name" value="OmpA-like_sf"/>
</dbReference>
<protein>
    <submittedName>
        <fullName evidence="7">WD40-like Beta Propeller Repeat</fullName>
    </submittedName>
</protein>
<dbReference type="PROSITE" id="PS51123">
    <property type="entry name" value="OMPA_2"/>
    <property type="match status" value="1"/>
</dbReference>
<dbReference type="GO" id="GO:0009279">
    <property type="term" value="C:cell outer membrane"/>
    <property type="evidence" value="ECO:0007669"/>
    <property type="project" value="UniProtKB-SubCell"/>
</dbReference>
<dbReference type="InterPro" id="IPR011659">
    <property type="entry name" value="WD40"/>
</dbReference>
<dbReference type="SUPFAM" id="SSF103088">
    <property type="entry name" value="OmpA-like"/>
    <property type="match status" value="1"/>
</dbReference>
<keyword evidence="3" id="KW-0998">Cell outer membrane</keyword>
<feature type="signal peptide" evidence="5">
    <location>
        <begin position="1"/>
        <end position="23"/>
    </location>
</feature>
<accession>A0A1G9WMS4</accession>
<dbReference type="Pfam" id="PF00691">
    <property type="entry name" value="OmpA"/>
    <property type="match status" value="1"/>
</dbReference>
<dbReference type="Gene3D" id="1.25.40.10">
    <property type="entry name" value="Tetratricopeptide repeat domain"/>
    <property type="match status" value="1"/>
</dbReference>
<dbReference type="SUPFAM" id="SSF82171">
    <property type="entry name" value="DPP6 N-terminal domain-like"/>
    <property type="match status" value="1"/>
</dbReference>
<dbReference type="Proteomes" id="UP000183200">
    <property type="component" value="Unassembled WGS sequence"/>
</dbReference>
<dbReference type="SUPFAM" id="SSF48452">
    <property type="entry name" value="TPR-like"/>
    <property type="match status" value="1"/>
</dbReference>
<dbReference type="PANTHER" id="PTHR30329">
    <property type="entry name" value="STATOR ELEMENT OF FLAGELLAR MOTOR COMPLEX"/>
    <property type="match status" value="1"/>
</dbReference>
<evidence type="ECO:0000259" key="6">
    <source>
        <dbReference type="PROSITE" id="PS51123"/>
    </source>
</evidence>
<gene>
    <name evidence="7" type="ORF">SAMN05421820_105220</name>
</gene>
<evidence type="ECO:0000256" key="1">
    <source>
        <dbReference type="ARBA" id="ARBA00004442"/>
    </source>
</evidence>
<dbReference type="InterPro" id="IPR006664">
    <property type="entry name" value="OMP_bac"/>
</dbReference>
<keyword evidence="2 4" id="KW-0472">Membrane</keyword>
<dbReference type="CDD" id="cd07185">
    <property type="entry name" value="OmpA_C-like"/>
    <property type="match status" value="1"/>
</dbReference>
<dbReference type="InterPro" id="IPR006665">
    <property type="entry name" value="OmpA-like"/>
</dbReference>
<keyword evidence="8" id="KW-1185">Reference proteome</keyword>
<dbReference type="Pfam" id="PF07676">
    <property type="entry name" value="PD40"/>
    <property type="match status" value="1"/>
</dbReference>
<dbReference type="Gene3D" id="2.60.40.1120">
    <property type="entry name" value="Carboxypeptidase-like, regulatory domain"/>
    <property type="match status" value="1"/>
</dbReference>
<comment type="subcellular location">
    <subcellularLocation>
        <location evidence="1">Cell outer membrane</location>
    </subcellularLocation>
</comment>